<name>A0A5M9J8Z8_MONFR</name>
<keyword evidence="2" id="KW-1185">Reference proteome</keyword>
<organism evidence="1 2">
    <name type="scientific">Monilinia fructicola</name>
    <name type="common">Brown rot fungus</name>
    <name type="synonym">Ciboria fructicola</name>
    <dbReference type="NCBI Taxonomy" id="38448"/>
    <lineage>
        <taxon>Eukaryota</taxon>
        <taxon>Fungi</taxon>
        <taxon>Dikarya</taxon>
        <taxon>Ascomycota</taxon>
        <taxon>Pezizomycotina</taxon>
        <taxon>Leotiomycetes</taxon>
        <taxon>Helotiales</taxon>
        <taxon>Sclerotiniaceae</taxon>
        <taxon>Monilinia</taxon>
    </lineage>
</organism>
<evidence type="ECO:0000313" key="2">
    <source>
        <dbReference type="Proteomes" id="UP000322873"/>
    </source>
</evidence>
<accession>A0A5M9J8Z8</accession>
<evidence type="ECO:0000313" key="1">
    <source>
        <dbReference type="EMBL" id="KAA8565934.1"/>
    </source>
</evidence>
<dbReference type="Proteomes" id="UP000322873">
    <property type="component" value="Unassembled WGS sequence"/>
</dbReference>
<sequence length="75" mass="8741">MMNLEDHNNRKMGKEKEIEKEKKKLANVGKSGYSIKYRLSTTKYQIPQLHPLSPRAIPPNSMYIHPSVHHTFPLL</sequence>
<dbReference type="AlphaFoldDB" id="A0A5M9J8Z8"/>
<gene>
    <name evidence="1" type="ORF">EYC84_009743</name>
</gene>
<comment type="caution">
    <text evidence="1">The sequence shown here is derived from an EMBL/GenBank/DDBJ whole genome shotgun (WGS) entry which is preliminary data.</text>
</comment>
<proteinExistence type="predicted"/>
<reference evidence="1 2" key="1">
    <citation type="submission" date="2019-06" db="EMBL/GenBank/DDBJ databases">
        <title>Genome Sequence of the Brown Rot Fungal Pathogen Monilinia fructicola.</title>
        <authorList>
            <person name="De Miccolis Angelini R.M."/>
            <person name="Landi L."/>
            <person name="Abate D."/>
            <person name="Pollastro S."/>
            <person name="Romanazzi G."/>
            <person name="Faretra F."/>
        </authorList>
    </citation>
    <scope>NUCLEOTIDE SEQUENCE [LARGE SCALE GENOMIC DNA]</scope>
    <source>
        <strain evidence="1 2">Mfrc123</strain>
    </source>
</reference>
<dbReference type="EMBL" id="VICG01000013">
    <property type="protein sequence ID" value="KAA8565934.1"/>
    <property type="molecule type" value="Genomic_DNA"/>
</dbReference>
<protein>
    <submittedName>
        <fullName evidence="1">Uncharacterized protein</fullName>
    </submittedName>
</protein>